<dbReference type="CDD" id="cd02185">
    <property type="entry name" value="AroH"/>
    <property type="match status" value="1"/>
</dbReference>
<feature type="binding site" evidence="2">
    <location>
        <position position="5"/>
    </location>
    <ligand>
        <name>prephenate</name>
        <dbReference type="ChEBI" id="CHEBI:29934"/>
    </ligand>
</feature>
<dbReference type="GO" id="GO:0009073">
    <property type="term" value="P:aromatic amino acid family biosynthetic process"/>
    <property type="evidence" value="ECO:0007669"/>
    <property type="project" value="UniProtKB-UniRule"/>
</dbReference>
<dbReference type="Gene3D" id="3.30.1330.40">
    <property type="entry name" value="RutC-like"/>
    <property type="match status" value="1"/>
</dbReference>
<dbReference type="Pfam" id="PF07736">
    <property type="entry name" value="CM_1"/>
    <property type="match status" value="1"/>
</dbReference>
<organism evidence="4 5">
    <name type="scientific">Petrocella atlantisensis</name>
    <dbReference type="NCBI Taxonomy" id="2173034"/>
    <lineage>
        <taxon>Bacteria</taxon>
        <taxon>Bacillati</taxon>
        <taxon>Bacillota</taxon>
        <taxon>Clostridia</taxon>
        <taxon>Lachnospirales</taxon>
        <taxon>Vallitaleaceae</taxon>
        <taxon>Petrocella</taxon>
    </lineage>
</organism>
<keyword evidence="5" id="KW-1185">Reference proteome</keyword>
<evidence type="ECO:0000313" key="4">
    <source>
        <dbReference type="EMBL" id="VDN46124.1"/>
    </source>
</evidence>
<gene>
    <name evidence="4" type="primary">aroH</name>
    <name evidence="4" type="ORF">PATL70BA_0279</name>
</gene>
<feature type="binding site" evidence="2">
    <location>
        <position position="105"/>
    </location>
    <ligand>
        <name>prephenate</name>
        <dbReference type="ChEBI" id="CHEBI:29934"/>
    </ligand>
</feature>
<dbReference type="EC" id="5.4.99.5" evidence="1 3"/>
<dbReference type="RefSeq" id="WP_125135689.1">
    <property type="nucleotide sequence ID" value="NZ_LR130778.1"/>
</dbReference>
<name>A0A3P7NSF8_9FIRM</name>
<accession>A0A3P7NSF8</accession>
<dbReference type="NCBIfam" id="TIGR01796">
    <property type="entry name" value="CM_mono_aroH"/>
    <property type="match status" value="1"/>
</dbReference>
<proteinExistence type="predicted"/>
<dbReference type="SUPFAM" id="SSF55298">
    <property type="entry name" value="YjgF-like"/>
    <property type="match status" value="1"/>
</dbReference>
<dbReference type="Proteomes" id="UP000279029">
    <property type="component" value="Chromosome"/>
</dbReference>
<dbReference type="EMBL" id="LR130778">
    <property type="protein sequence ID" value="VDN46124.1"/>
    <property type="molecule type" value="Genomic_DNA"/>
</dbReference>
<evidence type="ECO:0000256" key="3">
    <source>
        <dbReference type="PROSITE-ProRule" id="PRU00514"/>
    </source>
</evidence>
<dbReference type="UniPathway" id="UPA00120">
    <property type="reaction ID" value="UER00203"/>
</dbReference>
<dbReference type="GO" id="GO:0008652">
    <property type="term" value="P:amino acid biosynthetic process"/>
    <property type="evidence" value="ECO:0007669"/>
    <property type="project" value="UniProtKB-UniRule"/>
</dbReference>
<dbReference type="PANTHER" id="PTHR21164">
    <property type="entry name" value="CHORISMATE MUTASE"/>
    <property type="match status" value="1"/>
</dbReference>
<keyword evidence="2 3" id="KW-0057">Aromatic amino acid biosynthesis</keyword>
<dbReference type="InterPro" id="IPR008243">
    <property type="entry name" value="Chorismate_mutase_AroH"/>
</dbReference>
<reference evidence="4 5" key="1">
    <citation type="submission" date="2018-09" db="EMBL/GenBank/DDBJ databases">
        <authorList>
            <person name="Postec A."/>
        </authorList>
    </citation>
    <scope>NUCLEOTIDE SEQUENCE [LARGE SCALE GENOMIC DNA]</scope>
    <source>
        <strain evidence="4">70B-A</strain>
    </source>
</reference>
<dbReference type="GO" id="GO:0046417">
    <property type="term" value="P:chorismate metabolic process"/>
    <property type="evidence" value="ECO:0007669"/>
    <property type="project" value="TreeGrafter"/>
</dbReference>
<dbReference type="OrthoDB" id="9802232at2"/>
<dbReference type="PANTHER" id="PTHR21164:SF0">
    <property type="entry name" value="CHORISMATE MUTASE AROH"/>
    <property type="match status" value="1"/>
</dbReference>
<feature type="binding site" evidence="2">
    <location>
        <position position="87"/>
    </location>
    <ligand>
        <name>prephenate</name>
        <dbReference type="ChEBI" id="CHEBI:29934"/>
    </ligand>
</feature>
<dbReference type="PROSITE" id="PS51167">
    <property type="entry name" value="CHORISMATE_MUT_1"/>
    <property type="match status" value="1"/>
</dbReference>
<keyword evidence="2 3" id="KW-0028">Amino-acid biosynthesis</keyword>
<evidence type="ECO:0000256" key="1">
    <source>
        <dbReference type="NCBIfam" id="TIGR01796"/>
    </source>
</evidence>
<protein>
    <recommendedName>
        <fullName evidence="1 3">chorismate mutase</fullName>
        <ecNumber evidence="1 3">5.4.99.5</ecNumber>
    </recommendedName>
</protein>
<evidence type="ECO:0000256" key="2">
    <source>
        <dbReference type="PIRSR" id="PIRSR005965-1"/>
    </source>
</evidence>
<dbReference type="PIRSF" id="PIRSF005965">
    <property type="entry name" value="Chor_mut_AroH"/>
    <property type="match status" value="1"/>
</dbReference>
<keyword evidence="3 4" id="KW-0413">Isomerase</keyword>
<comment type="catalytic activity">
    <reaction evidence="3">
        <text>chorismate = prephenate</text>
        <dbReference type="Rhea" id="RHEA:13897"/>
        <dbReference type="ChEBI" id="CHEBI:29748"/>
        <dbReference type="ChEBI" id="CHEBI:29934"/>
        <dbReference type="EC" id="5.4.99.5"/>
    </reaction>
</comment>
<dbReference type="KEGG" id="cbar:PATL70BA_0279"/>
<dbReference type="GO" id="GO:0004106">
    <property type="term" value="F:chorismate mutase activity"/>
    <property type="evidence" value="ECO:0007669"/>
    <property type="project" value="UniProtKB-UniRule"/>
</dbReference>
<evidence type="ECO:0000313" key="5">
    <source>
        <dbReference type="Proteomes" id="UP000279029"/>
    </source>
</evidence>
<dbReference type="InterPro" id="IPR035959">
    <property type="entry name" value="RutC-like_sf"/>
</dbReference>
<sequence>MIAIRGAITVNVDSKEAILEGTELMLRTIIEENNLNDDEIISIVFSATKDLTQIYPAVAARNLGITCASLLCVQEMYVAESLAKCLRILMHVEKNLLQKDIKHVYLRDAKILRPDLTKKG</sequence>
<dbReference type="AlphaFoldDB" id="A0A3P7NSF8"/>